<evidence type="ECO:0000256" key="9">
    <source>
        <dbReference type="ARBA" id="ARBA00022833"/>
    </source>
</evidence>
<dbReference type="EMBL" id="LVLJ01001819">
    <property type="protein sequence ID" value="OAE27815.1"/>
    <property type="molecule type" value="Genomic_DNA"/>
</dbReference>
<dbReference type="InterPro" id="IPR000719">
    <property type="entry name" value="Prot_kinase_dom"/>
</dbReference>
<dbReference type="PROSITE" id="PS50011">
    <property type="entry name" value="PROTEIN_KINASE_DOM"/>
    <property type="match status" value="1"/>
</dbReference>
<evidence type="ECO:0000256" key="5">
    <source>
        <dbReference type="ARBA" id="ARBA00022723"/>
    </source>
</evidence>
<dbReference type="PROSITE" id="PS50089">
    <property type="entry name" value="ZF_RING_2"/>
    <property type="match status" value="1"/>
</dbReference>
<evidence type="ECO:0000256" key="13">
    <source>
        <dbReference type="SAM" id="MobiDB-lite"/>
    </source>
</evidence>
<dbReference type="Pfam" id="PF00069">
    <property type="entry name" value="Pkinase"/>
    <property type="match status" value="1"/>
</dbReference>
<dbReference type="EC" id="2.3.2.27" evidence="3"/>
<dbReference type="Proteomes" id="UP000077202">
    <property type="component" value="Unassembled WGS sequence"/>
</dbReference>
<dbReference type="GO" id="GO:0009738">
    <property type="term" value="P:abscisic acid-activated signaling pathway"/>
    <property type="evidence" value="ECO:0007669"/>
    <property type="project" value="InterPro"/>
</dbReference>
<dbReference type="PANTHER" id="PTHR46960:SF1">
    <property type="entry name" value="E3 UBIQUITIN-PROTEIN LIGASE KEG"/>
    <property type="match status" value="1"/>
</dbReference>
<evidence type="ECO:0000259" key="14">
    <source>
        <dbReference type="PROSITE" id="PS50011"/>
    </source>
</evidence>
<sequence length="1839" mass="201724">MGGKFAVEGVNESRGRKKLGWRDILGVEGQAVGLERNGGGQRWDMMWKSGVVVAVKGFCDSGKRWGLFRGISLTAWENKQGLAFFHTSKKVILLLFSPSLPDQPLISRPFLLCGRLPESGSNRAASQFRLVVLLLLAGTSVSNMLKHAQEFAAAGRKMKLPACSVCQMNYNEEDRVPMMLQCGHSFCKECLAHMFAVCTDHTLLCPRCRQPSKVGNSVEALRKNFGMLSLIRRASSDCGAECDSDEDEELTDCASNPYSDRSRSNTPQASPGWTPGCGGITLDLGSHALRLLRPLSNGPRQGQDVWAGLLTGPGGCKHKVAVKRVEMPEGMDLEWIQGKIENLRRAAMWCQNVCTLYGACSKEGKLCIVMDKYPSSVQAMMQQNEGRLTLEQILRYGADISRGVAELHAAGVVCMNLKPSNLLLDIRGRAVVADFGLPEILKKPQCKKARFNGGDENATLMHSCIECTMLNPNYMAPEAWEPLRKSSLNLFWEDAVGMSAESDAWSFGCTLVEMCTGAVPWGGSSSDEIYRSVVKARRQPPQYVGIVGGGIPRELWKMIGECLQFKPSKRPTFHAMLAIFLRHLREMPLSPPPSPDKYSDPVKEVEVSGTEPSPSSTLEFGQTSLSALHRLVAEGDTDGARDLLSRAAAGKVGTSVGALLDSRNVDGQTALHMAAMRGYSEIVELILEYPEADVEVLDKDGDTPIVFAVASGTPECLKALIKKGADVNARLKDGMGPAVAHVCAFHGQPDCMRELLLAGANPNSVDDEGETVLHRAVTKRHTDCAIVILENGGCGSMGIRNAKDLTPLHLCTATANVAVVKKWVEIATKEQIETAIEVVSSVGTALVMAAALKKAHGEVISLPLQWLRGFYLARMESVPVSLRMSQIANTLSHSPLKISWSLLGAEARDLVKILLAAGANPTAMDTQRGQTALHAAAIANDVEMVKIILEAGVDVDARDIHTTTPLHVALARGSKACVGLLLERGANCNVQDDEGDNAFHIAADMAKMVRENLDWIVVMLQQPDAAIDVKNHSGKTLRDLLEALPREWISEDLMDALATKDIQLSPTIFDPGDWVKFKRSVRTPTYGWQGARPRSVGFVQTVVDKEQLIIAFCTGEARVTADEIVKVVPLDRGQHVRLKSDAKEPRYGWRGQCRDSIGTVLCIDDDGILRVGFPGASRGWKADPAEMERVEEFEVGDWVRIRPSLTTAKHGLGPVTPGSIGVVYSKRPDNSLLLDLSYLQGPWHCEPEEVERVEPFKVGDRVCVKRSVAEPRYAWGGETHHSVGKISEVSSDGLLMIDITGRPILWQADPADMEKVEDFKVGDWVRVKASVSSPKYGWEDVTRGSIGVVYSLDEEGDVGVGFCFRSKPFSCSITDMEKVPPFEVDQEIHIAPTVTEPRLGWSSETSATTGKIMRIDMDATLNVRVAGRSTMWRVAPGDAERLSGFEVGDWVRLKGSSGLKPSYDWHGAGKESVAVVHSISDTGYLELAGCFRLGRWMTHYSEVEKVQTLRIGQHVRFRAGLTEPRWGWRGASHDCRGVIIGVHADGEIRVAFAGLTGPWRGDPADLEKEEMFDVGDWVKVREDIEEPKHGWKGVRPGSVGVVQGIAYESEGDEYGRPLLIGFCGEQERWIGLHSEVLRVQPIRVGQLVQVKASVKQPRFGWSGHNHGSRGTVTLIDADGRLRLHSSIGTQKTWMLDPAEVEVIEEQPICIGDWIKVKGSVPTPVHQWGEVTHKSIGVVHRIDDDGDLWVAFCFLERLWVCKPSEMERVDAFKIDDVVRVKKTVVTPRWGWGIETYASRGVVTGVDADGKLRIRFARREGRLWVGDPADVELDSEAPCIT</sequence>
<dbReference type="SMART" id="SM00248">
    <property type="entry name" value="ANK"/>
    <property type="match status" value="10"/>
</dbReference>
<dbReference type="FunFam" id="1.25.40.20:FF:000351">
    <property type="entry name" value="E3 ubiquitin-protein ligase KEG"/>
    <property type="match status" value="1"/>
</dbReference>
<evidence type="ECO:0000256" key="3">
    <source>
        <dbReference type="ARBA" id="ARBA00012483"/>
    </source>
</evidence>
<evidence type="ECO:0000256" key="4">
    <source>
        <dbReference type="ARBA" id="ARBA00022679"/>
    </source>
</evidence>
<keyword evidence="8" id="KW-0833">Ubl conjugation pathway</keyword>
<dbReference type="InterPro" id="IPR001841">
    <property type="entry name" value="Znf_RING"/>
</dbReference>
<evidence type="ECO:0000256" key="11">
    <source>
        <dbReference type="PROSITE-ProRule" id="PRU00023"/>
    </source>
</evidence>
<feature type="repeat" description="ANK" evidence="11">
    <location>
        <begin position="666"/>
        <end position="688"/>
    </location>
</feature>
<dbReference type="InterPro" id="IPR040847">
    <property type="entry name" value="SH3_15"/>
</dbReference>
<dbReference type="SUPFAM" id="SSF56112">
    <property type="entry name" value="Protein kinase-like (PK-like)"/>
    <property type="match status" value="1"/>
</dbReference>
<evidence type="ECO:0000256" key="7">
    <source>
        <dbReference type="ARBA" id="ARBA00022771"/>
    </source>
</evidence>
<dbReference type="InterPro" id="IPR013083">
    <property type="entry name" value="Znf_RING/FYVE/PHD"/>
</dbReference>
<keyword evidence="7 12" id="KW-0863">Zinc-finger</keyword>
<dbReference type="GO" id="GO:0005524">
    <property type="term" value="F:ATP binding"/>
    <property type="evidence" value="ECO:0007669"/>
    <property type="project" value="InterPro"/>
</dbReference>
<dbReference type="GO" id="GO:0061630">
    <property type="term" value="F:ubiquitin protein ligase activity"/>
    <property type="evidence" value="ECO:0007669"/>
    <property type="project" value="UniProtKB-EC"/>
</dbReference>
<dbReference type="Pfam" id="PF13445">
    <property type="entry name" value="zf-RING_UBOX"/>
    <property type="match status" value="1"/>
</dbReference>
<keyword evidence="4" id="KW-0808">Transferase</keyword>
<dbReference type="UniPathway" id="UPA00143"/>
<evidence type="ECO:0000256" key="8">
    <source>
        <dbReference type="ARBA" id="ARBA00022786"/>
    </source>
</evidence>
<feature type="repeat" description="ANK" evidence="11">
    <location>
        <begin position="700"/>
        <end position="732"/>
    </location>
</feature>
<evidence type="ECO:0000313" key="16">
    <source>
        <dbReference type="EMBL" id="OAE27815.1"/>
    </source>
</evidence>
<evidence type="ECO:0000256" key="12">
    <source>
        <dbReference type="PROSITE-ProRule" id="PRU00175"/>
    </source>
</evidence>
<protein>
    <recommendedName>
        <fullName evidence="3">RING-type E3 ubiquitin transferase</fullName>
        <ecNumber evidence="3">2.3.2.27</ecNumber>
    </recommendedName>
</protein>
<accession>A0A176W5T3</accession>
<feature type="region of interest" description="Disordered" evidence="13">
    <location>
        <begin position="590"/>
        <end position="618"/>
    </location>
</feature>
<comment type="catalytic activity">
    <reaction evidence="1">
        <text>S-ubiquitinyl-[E2 ubiquitin-conjugating enzyme]-L-cysteine + [acceptor protein]-L-lysine = [E2 ubiquitin-conjugating enzyme]-L-cysteine + N(6)-ubiquitinyl-[acceptor protein]-L-lysine.</text>
        <dbReference type="EC" id="2.3.2.27"/>
    </reaction>
</comment>
<gene>
    <name evidence="16" type="ORF">AXG93_1881s1050</name>
</gene>
<dbReference type="PRINTS" id="PR01415">
    <property type="entry name" value="ANKYRIN"/>
</dbReference>
<feature type="region of interest" description="Disordered" evidence="13">
    <location>
        <begin position="254"/>
        <end position="274"/>
    </location>
</feature>
<name>A0A176W5T3_MARPO</name>
<dbReference type="InterPro" id="IPR027370">
    <property type="entry name" value="Znf-RING_euk"/>
</dbReference>
<proteinExistence type="predicted"/>
<feature type="repeat" description="ANK" evidence="11">
    <location>
        <begin position="928"/>
        <end position="960"/>
    </location>
</feature>
<dbReference type="Gene3D" id="3.30.40.10">
    <property type="entry name" value="Zinc/RING finger domain, C3HC4 (zinc finger)"/>
    <property type="match status" value="1"/>
</dbReference>
<keyword evidence="5" id="KW-0479">Metal-binding</keyword>
<evidence type="ECO:0000313" key="17">
    <source>
        <dbReference type="Proteomes" id="UP000077202"/>
    </source>
</evidence>
<dbReference type="GO" id="GO:0016567">
    <property type="term" value="P:protein ubiquitination"/>
    <property type="evidence" value="ECO:0007669"/>
    <property type="project" value="UniProtKB-UniPathway"/>
</dbReference>
<dbReference type="InterPro" id="IPR044584">
    <property type="entry name" value="KEG"/>
</dbReference>
<keyword evidence="10 11" id="KW-0040">ANK repeat</keyword>
<comment type="caution">
    <text evidence="16">The sequence shown here is derived from an EMBL/GenBank/DDBJ whole genome shotgun (WGS) entry which is preliminary data.</text>
</comment>
<dbReference type="PROSITE" id="PS50088">
    <property type="entry name" value="ANK_REPEAT"/>
    <property type="match status" value="4"/>
</dbReference>
<feature type="repeat" description="ANK" evidence="11">
    <location>
        <begin position="961"/>
        <end position="993"/>
    </location>
</feature>
<dbReference type="SUPFAM" id="SSF57850">
    <property type="entry name" value="RING/U-box"/>
    <property type="match status" value="1"/>
</dbReference>
<dbReference type="PROSITE" id="PS50297">
    <property type="entry name" value="ANK_REP_REGION"/>
    <property type="match status" value="4"/>
</dbReference>
<dbReference type="InterPro" id="IPR017907">
    <property type="entry name" value="Znf_RING_CS"/>
</dbReference>
<dbReference type="GO" id="GO:0008270">
    <property type="term" value="F:zinc ion binding"/>
    <property type="evidence" value="ECO:0007669"/>
    <property type="project" value="UniProtKB-KW"/>
</dbReference>
<evidence type="ECO:0000256" key="2">
    <source>
        <dbReference type="ARBA" id="ARBA00004906"/>
    </source>
</evidence>
<dbReference type="InterPro" id="IPR002110">
    <property type="entry name" value="Ankyrin_rpt"/>
</dbReference>
<organism evidence="16 17">
    <name type="scientific">Marchantia polymorpha subsp. ruderalis</name>
    <dbReference type="NCBI Taxonomy" id="1480154"/>
    <lineage>
        <taxon>Eukaryota</taxon>
        <taxon>Viridiplantae</taxon>
        <taxon>Streptophyta</taxon>
        <taxon>Embryophyta</taxon>
        <taxon>Marchantiophyta</taxon>
        <taxon>Marchantiopsida</taxon>
        <taxon>Marchantiidae</taxon>
        <taxon>Marchantiales</taxon>
        <taxon>Marchantiaceae</taxon>
        <taxon>Marchantia</taxon>
    </lineage>
</organism>
<comment type="pathway">
    <text evidence="2">Protein modification; protein ubiquitination.</text>
</comment>
<dbReference type="GO" id="GO:0004672">
    <property type="term" value="F:protein kinase activity"/>
    <property type="evidence" value="ECO:0007669"/>
    <property type="project" value="InterPro"/>
</dbReference>
<dbReference type="PROSITE" id="PS50890">
    <property type="entry name" value="PUA"/>
    <property type="match status" value="1"/>
</dbReference>
<keyword evidence="17" id="KW-1185">Reference proteome</keyword>
<evidence type="ECO:0000256" key="1">
    <source>
        <dbReference type="ARBA" id="ARBA00000900"/>
    </source>
</evidence>
<keyword evidence="6" id="KW-0677">Repeat</keyword>
<dbReference type="Pfam" id="PF18346">
    <property type="entry name" value="SH3_15"/>
    <property type="match status" value="7"/>
</dbReference>
<dbReference type="Pfam" id="PF12796">
    <property type="entry name" value="Ank_2"/>
    <property type="match status" value="3"/>
</dbReference>
<feature type="compositionally biased region" description="Polar residues" evidence="13">
    <location>
        <begin position="254"/>
        <end position="271"/>
    </location>
</feature>
<reference evidence="16" key="1">
    <citation type="submission" date="2016-03" db="EMBL/GenBank/DDBJ databases">
        <title>Mechanisms controlling the formation of the plant cell surface in tip-growing cells are functionally conserved among land plants.</title>
        <authorList>
            <person name="Honkanen S."/>
            <person name="Jones V.A."/>
            <person name="Morieri G."/>
            <person name="Champion C."/>
            <person name="Hetherington A.J."/>
            <person name="Kelly S."/>
            <person name="Saint-Marcoux D."/>
            <person name="Proust H."/>
            <person name="Prescott H."/>
            <person name="Dolan L."/>
        </authorList>
    </citation>
    <scope>NUCLEOTIDE SEQUENCE [LARGE SCALE GENOMIC DNA]</scope>
    <source>
        <tissue evidence="16">Whole gametophyte</tissue>
    </source>
</reference>
<dbReference type="GO" id="GO:0006952">
    <property type="term" value="P:defense response"/>
    <property type="evidence" value="ECO:0007669"/>
    <property type="project" value="InterPro"/>
</dbReference>
<dbReference type="Gene3D" id="1.25.40.20">
    <property type="entry name" value="Ankyrin repeat-containing domain"/>
    <property type="match status" value="3"/>
</dbReference>
<evidence type="ECO:0000256" key="10">
    <source>
        <dbReference type="ARBA" id="ARBA00023043"/>
    </source>
</evidence>
<keyword evidence="9" id="KW-0862">Zinc</keyword>
<dbReference type="PANTHER" id="PTHR46960">
    <property type="entry name" value="E3 UBIQUITIN-PROTEIN LIGASE KEG"/>
    <property type="match status" value="1"/>
</dbReference>
<dbReference type="SUPFAM" id="SSF48403">
    <property type="entry name" value="Ankyrin repeat"/>
    <property type="match status" value="2"/>
</dbReference>
<feature type="domain" description="RING-type" evidence="15">
    <location>
        <begin position="163"/>
        <end position="209"/>
    </location>
</feature>
<dbReference type="PROSITE" id="PS00518">
    <property type="entry name" value="ZF_RING_1"/>
    <property type="match status" value="1"/>
</dbReference>
<dbReference type="SMART" id="SM00184">
    <property type="entry name" value="RING"/>
    <property type="match status" value="1"/>
</dbReference>
<feature type="domain" description="Protein kinase" evidence="14">
    <location>
        <begin position="289"/>
        <end position="581"/>
    </location>
</feature>
<dbReference type="InterPro" id="IPR011009">
    <property type="entry name" value="Kinase-like_dom_sf"/>
</dbReference>
<dbReference type="InterPro" id="IPR036770">
    <property type="entry name" value="Ankyrin_rpt-contain_sf"/>
</dbReference>
<dbReference type="Gene3D" id="1.10.510.10">
    <property type="entry name" value="Transferase(Phosphotransferase) domain 1"/>
    <property type="match status" value="1"/>
</dbReference>
<evidence type="ECO:0000256" key="6">
    <source>
        <dbReference type="ARBA" id="ARBA00022737"/>
    </source>
</evidence>
<dbReference type="CDD" id="cd23140">
    <property type="entry name" value="RING-HC_KEG-like"/>
    <property type="match status" value="1"/>
</dbReference>
<feature type="compositionally biased region" description="Basic and acidic residues" evidence="13">
    <location>
        <begin position="597"/>
        <end position="606"/>
    </location>
</feature>
<evidence type="ECO:0000259" key="15">
    <source>
        <dbReference type="PROSITE" id="PS50089"/>
    </source>
</evidence>